<dbReference type="PANTHER" id="PTHR43649">
    <property type="entry name" value="ARABINOSE-BINDING PROTEIN-RELATED"/>
    <property type="match status" value="1"/>
</dbReference>
<dbReference type="Gene3D" id="3.40.190.10">
    <property type="entry name" value="Periplasmic binding protein-like II"/>
    <property type="match status" value="1"/>
</dbReference>
<dbReference type="Proteomes" id="UP000824048">
    <property type="component" value="Unassembled WGS sequence"/>
</dbReference>
<dbReference type="AlphaFoldDB" id="A0A9D2EQQ7"/>
<accession>A0A9D2EQQ7</accession>
<evidence type="ECO:0000313" key="3">
    <source>
        <dbReference type="Proteomes" id="UP000824048"/>
    </source>
</evidence>
<protein>
    <submittedName>
        <fullName evidence="2">Sugar ABC transporter substrate-binding protein</fullName>
    </submittedName>
</protein>
<evidence type="ECO:0000256" key="1">
    <source>
        <dbReference type="SAM" id="SignalP"/>
    </source>
</evidence>
<dbReference type="Pfam" id="PF01547">
    <property type="entry name" value="SBP_bac_1"/>
    <property type="match status" value="1"/>
</dbReference>
<feature type="chain" id="PRO_5039335263" evidence="1">
    <location>
        <begin position="21"/>
        <end position="458"/>
    </location>
</feature>
<sequence>MKKKAIATLMAVGMAASLFAGCGGSETSSAGTAGTADTAASAASETDAPLEGEITFWHSFTQGARMDAIQKAADAFMQENPGVKINIETYSWGDFNTKWNAGITTGDLPDISTAQGTGEVVEMINAGVINPVDDIVDEIGRDRFSTNALADMTMDGAVYGIPYYSHAQVMWYRTDLLEQAGLEIPQTWDEFYDAAVALTKDGTYGAAFSCSPNDLLCSRYLNYYVVSAGGSLLNDDLTANLTSPEAIDGINFWVNVYKNCSPAETINYTVNDHATLFYQGTTAFDFNSGFMISGVQSNTPEIAEYVRCAPLPRMNADDPVYSAESSHIPLVEWSNTEHPEICKAFIEYLYQDDNYIEFIHAVPVGMLPALSDIATNEAYLNDPTIQEYADCVDVIQEAVDNGHAIGFEHGPTPQASYLTSQGVIEEMFQDIITNGTDVETAAKAAEDRLNEIFDTMIA</sequence>
<dbReference type="CDD" id="cd13585">
    <property type="entry name" value="PBP2_TMBP_like"/>
    <property type="match status" value="1"/>
</dbReference>
<dbReference type="InterPro" id="IPR050490">
    <property type="entry name" value="Bact_solute-bd_prot1"/>
</dbReference>
<proteinExistence type="predicted"/>
<feature type="signal peptide" evidence="1">
    <location>
        <begin position="1"/>
        <end position="20"/>
    </location>
</feature>
<dbReference type="InterPro" id="IPR006059">
    <property type="entry name" value="SBP"/>
</dbReference>
<reference evidence="2" key="2">
    <citation type="submission" date="2021-04" db="EMBL/GenBank/DDBJ databases">
        <authorList>
            <person name="Gilroy R."/>
        </authorList>
    </citation>
    <scope>NUCLEOTIDE SEQUENCE</scope>
    <source>
        <strain evidence="2">ChiSxjej1B13-11774</strain>
    </source>
</reference>
<keyword evidence="1" id="KW-0732">Signal</keyword>
<dbReference type="SUPFAM" id="SSF53850">
    <property type="entry name" value="Periplasmic binding protein-like II"/>
    <property type="match status" value="1"/>
</dbReference>
<evidence type="ECO:0000313" key="2">
    <source>
        <dbReference type="EMBL" id="HIZ41790.1"/>
    </source>
</evidence>
<comment type="caution">
    <text evidence="2">The sequence shown here is derived from an EMBL/GenBank/DDBJ whole genome shotgun (WGS) entry which is preliminary data.</text>
</comment>
<organism evidence="2 3">
    <name type="scientific">Candidatus Gemmiger excrementigallinarum</name>
    <dbReference type="NCBI Taxonomy" id="2838609"/>
    <lineage>
        <taxon>Bacteria</taxon>
        <taxon>Bacillati</taxon>
        <taxon>Bacillota</taxon>
        <taxon>Clostridia</taxon>
        <taxon>Eubacteriales</taxon>
        <taxon>Gemmiger</taxon>
    </lineage>
</organism>
<dbReference type="PROSITE" id="PS51257">
    <property type="entry name" value="PROKAR_LIPOPROTEIN"/>
    <property type="match status" value="1"/>
</dbReference>
<dbReference type="PANTHER" id="PTHR43649:SF12">
    <property type="entry name" value="DIACETYLCHITOBIOSE BINDING PROTEIN DASA"/>
    <property type="match status" value="1"/>
</dbReference>
<dbReference type="EMBL" id="DXBP01000029">
    <property type="protein sequence ID" value="HIZ41790.1"/>
    <property type="molecule type" value="Genomic_DNA"/>
</dbReference>
<gene>
    <name evidence="2" type="ORF">H9811_04405</name>
</gene>
<name>A0A9D2EQQ7_9FIRM</name>
<reference evidence="2" key="1">
    <citation type="journal article" date="2021" name="PeerJ">
        <title>Extensive microbial diversity within the chicken gut microbiome revealed by metagenomics and culture.</title>
        <authorList>
            <person name="Gilroy R."/>
            <person name="Ravi A."/>
            <person name="Getino M."/>
            <person name="Pursley I."/>
            <person name="Horton D.L."/>
            <person name="Alikhan N.F."/>
            <person name="Baker D."/>
            <person name="Gharbi K."/>
            <person name="Hall N."/>
            <person name="Watson M."/>
            <person name="Adriaenssens E.M."/>
            <person name="Foster-Nyarko E."/>
            <person name="Jarju S."/>
            <person name="Secka A."/>
            <person name="Antonio M."/>
            <person name="Oren A."/>
            <person name="Chaudhuri R.R."/>
            <person name="La Ragione R."/>
            <person name="Hildebrand F."/>
            <person name="Pallen M.J."/>
        </authorList>
    </citation>
    <scope>NUCLEOTIDE SEQUENCE</scope>
    <source>
        <strain evidence="2">ChiSxjej1B13-11774</strain>
    </source>
</reference>